<evidence type="ECO:0000313" key="2">
    <source>
        <dbReference type="EMBL" id="KAF1018436.1"/>
    </source>
</evidence>
<evidence type="ECO:0000313" key="3">
    <source>
        <dbReference type="Proteomes" id="UP000461670"/>
    </source>
</evidence>
<dbReference type="Gene3D" id="3.10.180.10">
    <property type="entry name" value="2,3-Dihydroxybiphenyl 1,2-Dioxygenase, domain 1"/>
    <property type="match status" value="1"/>
</dbReference>
<name>A0A7V8FKP9_9BURK</name>
<dbReference type="PROSITE" id="PS51819">
    <property type="entry name" value="VOC"/>
    <property type="match status" value="1"/>
</dbReference>
<dbReference type="InterPro" id="IPR029068">
    <property type="entry name" value="Glyas_Bleomycin-R_OHBP_Dase"/>
</dbReference>
<dbReference type="SUPFAM" id="SSF54593">
    <property type="entry name" value="Glyoxalase/Bleomycin resistance protein/Dihydroxybiphenyl dioxygenase"/>
    <property type="match status" value="1"/>
</dbReference>
<dbReference type="Proteomes" id="UP000461670">
    <property type="component" value="Unassembled WGS sequence"/>
</dbReference>
<sequence length="180" mass="19829">MQLGHVVPDMDAALQVWTQTLGVGPFVVLETSKANRTFHHRGSPSDVDFSIAISYVGEVMVEIIMPFNDAPSPYREFLDSGRQGLHHYGFWPDQFESSCDRLAAAGMPEVSSIRHPDGTRDIIYCDAPASLGVMMEIASLTPLRSAFLGSIRQLSAAWDGERPVRRYASREAFIQSGAGR</sequence>
<gene>
    <name evidence="2" type="ORF">GAK30_03673</name>
</gene>
<proteinExistence type="predicted"/>
<organism evidence="2 3">
    <name type="scientific">Paracidovorax wautersii</name>
    <dbReference type="NCBI Taxonomy" id="1177982"/>
    <lineage>
        <taxon>Bacteria</taxon>
        <taxon>Pseudomonadati</taxon>
        <taxon>Pseudomonadota</taxon>
        <taxon>Betaproteobacteria</taxon>
        <taxon>Burkholderiales</taxon>
        <taxon>Comamonadaceae</taxon>
        <taxon>Paracidovorax</taxon>
    </lineage>
</organism>
<protein>
    <recommendedName>
        <fullName evidence="1">VOC domain-containing protein</fullName>
    </recommendedName>
</protein>
<accession>A0A7V8FKP9</accession>
<dbReference type="AlphaFoldDB" id="A0A7V8FKP9"/>
<evidence type="ECO:0000259" key="1">
    <source>
        <dbReference type="PROSITE" id="PS51819"/>
    </source>
</evidence>
<comment type="caution">
    <text evidence="2">The sequence shown here is derived from an EMBL/GenBank/DDBJ whole genome shotgun (WGS) entry which is preliminary data.</text>
</comment>
<dbReference type="Pfam" id="PF13669">
    <property type="entry name" value="Glyoxalase_4"/>
    <property type="match status" value="1"/>
</dbReference>
<feature type="domain" description="VOC" evidence="1">
    <location>
        <begin position="1"/>
        <end position="140"/>
    </location>
</feature>
<dbReference type="EMBL" id="WNDQ01000086">
    <property type="protein sequence ID" value="KAF1018436.1"/>
    <property type="molecule type" value="Genomic_DNA"/>
</dbReference>
<reference evidence="3" key="1">
    <citation type="journal article" date="2020" name="MBio">
        <title>Horizontal gene transfer to a defensive symbiont with a reduced genome amongst a multipartite beetle microbiome.</title>
        <authorList>
            <person name="Waterworth S.C."/>
            <person name="Florez L.V."/>
            <person name="Rees E.R."/>
            <person name="Hertweck C."/>
            <person name="Kaltenpoth M."/>
            <person name="Kwan J.C."/>
        </authorList>
    </citation>
    <scope>NUCLEOTIDE SEQUENCE [LARGE SCALE GENOMIC DNA]</scope>
</reference>
<dbReference type="InterPro" id="IPR037523">
    <property type="entry name" value="VOC_core"/>
</dbReference>